<dbReference type="Proteomes" id="UP000587991">
    <property type="component" value="Unassembled WGS sequence"/>
</dbReference>
<dbReference type="AlphaFoldDB" id="A0A847RZ62"/>
<proteinExistence type="predicted"/>
<dbReference type="InterPro" id="IPR011051">
    <property type="entry name" value="RmlC_Cupin_sf"/>
</dbReference>
<keyword evidence="5" id="KW-1185">Reference proteome</keyword>
<protein>
    <submittedName>
        <fullName evidence="4">Cupin domain-containing protein</fullName>
    </submittedName>
</protein>
<dbReference type="EMBL" id="JABAIM010000001">
    <property type="protein sequence ID" value="NLR74981.1"/>
    <property type="molecule type" value="Genomic_DNA"/>
</dbReference>
<sequence>MSHPAIIQPDAIRDADDSSYPGSRELHGIGANFGQHFGLQRLGIHHELLPPGRRTSRPHAEADEEEFVYVLSGAPDVWLDGELHRLQPGEAVGFPAGTGLAHTFINNTDEMVTLLVVGEKVPGCRVHYPLHPDYNQTIGERHWTPPARPLGPHDGLPDALRANPVD</sequence>
<organism evidence="4 5">
    <name type="scientific">Leeia aquatica</name>
    <dbReference type="NCBI Taxonomy" id="2725557"/>
    <lineage>
        <taxon>Bacteria</taxon>
        <taxon>Pseudomonadati</taxon>
        <taxon>Pseudomonadota</taxon>
        <taxon>Betaproteobacteria</taxon>
        <taxon>Neisseriales</taxon>
        <taxon>Leeiaceae</taxon>
        <taxon>Leeia</taxon>
    </lineage>
</organism>
<dbReference type="Pfam" id="PF07883">
    <property type="entry name" value="Cupin_2"/>
    <property type="match status" value="1"/>
</dbReference>
<dbReference type="InterPro" id="IPR013096">
    <property type="entry name" value="Cupin_2"/>
</dbReference>
<keyword evidence="1" id="KW-0479">Metal-binding</keyword>
<feature type="region of interest" description="Disordered" evidence="2">
    <location>
        <begin position="141"/>
        <end position="166"/>
    </location>
</feature>
<evidence type="ECO:0000256" key="1">
    <source>
        <dbReference type="ARBA" id="ARBA00022723"/>
    </source>
</evidence>
<dbReference type="CDD" id="cd02224">
    <property type="entry name" value="cupin_SPO2919-like"/>
    <property type="match status" value="1"/>
</dbReference>
<reference evidence="4 5" key="1">
    <citation type="submission" date="2020-04" db="EMBL/GenBank/DDBJ databases">
        <title>Draft genome of Leeia sp. IMCC25680.</title>
        <authorList>
            <person name="Song J."/>
            <person name="Cho J.-C."/>
        </authorList>
    </citation>
    <scope>NUCLEOTIDE SEQUENCE [LARGE SCALE GENOMIC DNA]</scope>
    <source>
        <strain evidence="4 5">IMCC25680</strain>
    </source>
</reference>
<dbReference type="GO" id="GO:0046872">
    <property type="term" value="F:metal ion binding"/>
    <property type="evidence" value="ECO:0007669"/>
    <property type="project" value="UniProtKB-KW"/>
</dbReference>
<accession>A0A847RZ62</accession>
<evidence type="ECO:0000259" key="3">
    <source>
        <dbReference type="Pfam" id="PF07883"/>
    </source>
</evidence>
<evidence type="ECO:0000313" key="4">
    <source>
        <dbReference type="EMBL" id="NLR74981.1"/>
    </source>
</evidence>
<feature type="domain" description="Cupin type-2" evidence="3">
    <location>
        <begin position="47"/>
        <end position="117"/>
    </location>
</feature>
<dbReference type="InterPro" id="IPR051610">
    <property type="entry name" value="GPI/OXD"/>
</dbReference>
<dbReference type="PANTHER" id="PTHR35848">
    <property type="entry name" value="OXALATE-BINDING PROTEIN"/>
    <property type="match status" value="1"/>
</dbReference>
<dbReference type="RefSeq" id="WP_168876549.1">
    <property type="nucleotide sequence ID" value="NZ_JABAIM010000001.1"/>
</dbReference>
<dbReference type="SUPFAM" id="SSF51182">
    <property type="entry name" value="RmlC-like cupins"/>
    <property type="match status" value="1"/>
</dbReference>
<evidence type="ECO:0000256" key="2">
    <source>
        <dbReference type="SAM" id="MobiDB-lite"/>
    </source>
</evidence>
<evidence type="ECO:0000313" key="5">
    <source>
        <dbReference type="Proteomes" id="UP000587991"/>
    </source>
</evidence>
<gene>
    <name evidence="4" type="ORF">HF682_07400</name>
</gene>
<dbReference type="PANTHER" id="PTHR35848:SF9">
    <property type="entry name" value="SLL1358 PROTEIN"/>
    <property type="match status" value="1"/>
</dbReference>
<comment type="caution">
    <text evidence="4">The sequence shown here is derived from an EMBL/GenBank/DDBJ whole genome shotgun (WGS) entry which is preliminary data.</text>
</comment>
<dbReference type="Gene3D" id="2.60.120.10">
    <property type="entry name" value="Jelly Rolls"/>
    <property type="match status" value="1"/>
</dbReference>
<name>A0A847RZ62_9NEIS</name>
<dbReference type="InterPro" id="IPR014710">
    <property type="entry name" value="RmlC-like_jellyroll"/>
</dbReference>